<evidence type="ECO:0000256" key="1">
    <source>
        <dbReference type="ARBA" id="ARBA00004123"/>
    </source>
</evidence>
<feature type="compositionally biased region" description="Basic and acidic residues" evidence="7">
    <location>
        <begin position="91"/>
        <end position="102"/>
    </location>
</feature>
<dbReference type="PROSITE" id="PS51164">
    <property type="entry name" value="CBM1_2"/>
    <property type="match status" value="1"/>
</dbReference>
<dbReference type="Proteomes" id="UP001172159">
    <property type="component" value="Unassembled WGS sequence"/>
</dbReference>
<accession>A0AA40A412</accession>
<comment type="function">
    <text evidence="6">DNA-dependent RNA polymerase which catalyzes the transcription of DNA into RNA using the four ribonucleoside triphosphates as substrates.</text>
</comment>
<evidence type="ECO:0000256" key="6">
    <source>
        <dbReference type="RuleBase" id="RU369086"/>
    </source>
</evidence>
<dbReference type="PANTHER" id="PTHR12709:SF5">
    <property type="entry name" value="DNA-DIRECTED RNA POLYMERASE I SUBUNIT RPA43"/>
    <property type="match status" value="1"/>
</dbReference>
<dbReference type="InterPro" id="IPR035971">
    <property type="entry name" value="CBD_sf"/>
</dbReference>
<dbReference type="GO" id="GO:0006362">
    <property type="term" value="P:transcription elongation by RNA polymerase I"/>
    <property type="evidence" value="ECO:0007669"/>
    <property type="project" value="TreeGrafter"/>
</dbReference>
<keyword evidence="2 6" id="KW-0240">DNA-directed RNA polymerase</keyword>
<keyword evidence="3" id="KW-0732">Signal</keyword>
<dbReference type="PROSITE" id="PS00562">
    <property type="entry name" value="CBM1_1"/>
    <property type="match status" value="1"/>
</dbReference>
<dbReference type="GO" id="GO:0030248">
    <property type="term" value="F:cellulose binding"/>
    <property type="evidence" value="ECO:0007669"/>
    <property type="project" value="InterPro"/>
</dbReference>
<evidence type="ECO:0000256" key="2">
    <source>
        <dbReference type="ARBA" id="ARBA00022478"/>
    </source>
</evidence>
<dbReference type="Pfam" id="PF00734">
    <property type="entry name" value="CBM_1"/>
    <property type="match status" value="1"/>
</dbReference>
<dbReference type="CDD" id="cd04328">
    <property type="entry name" value="RNAP_I_Rpa43_N"/>
    <property type="match status" value="1"/>
</dbReference>
<evidence type="ECO:0000256" key="4">
    <source>
        <dbReference type="ARBA" id="ARBA00023163"/>
    </source>
</evidence>
<evidence type="ECO:0000256" key="5">
    <source>
        <dbReference type="ARBA" id="ARBA00023242"/>
    </source>
</evidence>
<dbReference type="AlphaFoldDB" id="A0AA40A412"/>
<proteinExistence type="predicted"/>
<feature type="region of interest" description="Disordered" evidence="7">
    <location>
        <begin position="331"/>
        <end position="364"/>
    </location>
</feature>
<feature type="compositionally biased region" description="Acidic residues" evidence="7">
    <location>
        <begin position="343"/>
        <end position="364"/>
    </location>
</feature>
<keyword evidence="4 6" id="KW-0804">Transcription</keyword>
<evidence type="ECO:0000256" key="3">
    <source>
        <dbReference type="ARBA" id="ARBA00022729"/>
    </source>
</evidence>
<feature type="compositionally biased region" description="Basic residues" evidence="7">
    <location>
        <begin position="21"/>
        <end position="32"/>
    </location>
</feature>
<reference evidence="9" key="1">
    <citation type="submission" date="2023-06" db="EMBL/GenBank/DDBJ databases">
        <title>Genome-scale phylogeny and comparative genomics of the fungal order Sordariales.</title>
        <authorList>
            <consortium name="Lawrence Berkeley National Laboratory"/>
            <person name="Hensen N."/>
            <person name="Bonometti L."/>
            <person name="Westerberg I."/>
            <person name="Brannstrom I.O."/>
            <person name="Guillou S."/>
            <person name="Cros-Aarteil S."/>
            <person name="Calhoun S."/>
            <person name="Haridas S."/>
            <person name="Kuo A."/>
            <person name="Mondo S."/>
            <person name="Pangilinan J."/>
            <person name="Riley R."/>
            <person name="Labutti K."/>
            <person name="Andreopoulos B."/>
            <person name="Lipzen A."/>
            <person name="Chen C."/>
            <person name="Yanf M."/>
            <person name="Daum C."/>
            <person name="Ng V."/>
            <person name="Clum A."/>
            <person name="Steindorff A."/>
            <person name="Ohm R."/>
            <person name="Martin F."/>
            <person name="Silar P."/>
            <person name="Natvig D."/>
            <person name="Lalanne C."/>
            <person name="Gautier V."/>
            <person name="Ament-Velasquez S.L."/>
            <person name="Kruys A."/>
            <person name="Hutchinson M.I."/>
            <person name="Powell A.J."/>
            <person name="Barry K."/>
            <person name="Miller A.N."/>
            <person name="Grigoriev I.V."/>
            <person name="Debuchy R."/>
            <person name="Gladieux P."/>
            <person name="Thoren M.H."/>
            <person name="Johannesson H."/>
        </authorList>
    </citation>
    <scope>NUCLEOTIDE SEQUENCE</scope>
    <source>
        <strain evidence="9">CBS 540.89</strain>
    </source>
</reference>
<dbReference type="InterPro" id="IPR036898">
    <property type="entry name" value="RNA_pol_Rpb7-like_N_sf"/>
</dbReference>
<dbReference type="PANTHER" id="PTHR12709">
    <property type="entry name" value="DNA-DIRECTED RNA POLYMERASE II, III"/>
    <property type="match status" value="1"/>
</dbReference>
<dbReference type="GO" id="GO:0005975">
    <property type="term" value="P:carbohydrate metabolic process"/>
    <property type="evidence" value="ECO:0007669"/>
    <property type="project" value="InterPro"/>
</dbReference>
<dbReference type="GO" id="GO:0006352">
    <property type="term" value="P:DNA-templated transcription initiation"/>
    <property type="evidence" value="ECO:0007669"/>
    <property type="project" value="UniProtKB-UniRule"/>
</dbReference>
<comment type="caution">
    <text evidence="9">The sequence shown here is derived from an EMBL/GenBank/DDBJ whole genome shotgun (WGS) entry which is preliminary data.</text>
</comment>
<feature type="domain" description="CBM1" evidence="8">
    <location>
        <begin position="575"/>
        <end position="612"/>
    </location>
</feature>
<comment type="subcellular location">
    <subcellularLocation>
        <location evidence="1 6">Nucleus</location>
    </subcellularLocation>
</comment>
<dbReference type="InterPro" id="IPR041901">
    <property type="entry name" value="RNAP_I_Rpa43_N"/>
</dbReference>
<sequence length="679" mass="75604">MSATIDEGAQPVTIPNSQKPEKKHKRSKSEKKRARDEDETAVVEETPRKSKKTKNGDLELPVRLGSSQAAIEELSKKKKKKKDQAENGEAQTDKVADQEEKSSRKKSSKSKKEHKEETGDAMEIDTPAKSKSEKKRKEKKSKKEAVEAEPEVEGQEKKKKRSKDKIETALSAQTSQRAAAELLGNDSEYPFFTQTVSLYVPFFPVGFDKPLTNVAAQHLDPLLNHYSPLLRGVLLSYSNLNLSERPAKASITNPPTDETPAWLHSVDEYAVGFGWLTFDAHLFVPSRGKWMEGVVQLQSEGHIGVVCWNKFNASIESKRLPQGWKWVDIAEGDPSAKSSSSQPDEDENSEEQEGQQQEEEDILDGEELQVVEQIHTTGYWVNEKGRKIGGKLRFRIKNFDVGQAGDYGYLSIEGTCLDLEAEQALAKEEREYEKRRRDRHNPSGLLKPLSRRVPEFSMTKFGKDDEEEDGTKKTVLYKASRPEYSDAGGQPSGVGQSFKTWVLVIEYDLGGHCKMSPMLADEQIHNGVKPHHTYYNAEIIPPFMSRSPRGNVGATGSTHHIFYSSLSFKFPRPGATQSLYGQCGGQNWTGPTACPTGTYCKNDGNIWYSQCVANEPVQSPGNPAVTTRTITTVISVVGPTPTVVSTRITFLTPRPSLTTPSVVTITLVPDDPCDHEIWC</sequence>
<gene>
    <name evidence="9" type="ORF">B0T21DRAFT_396898</name>
</gene>
<dbReference type="Pfam" id="PF17875">
    <property type="entry name" value="RPA43_OB"/>
    <property type="match status" value="1"/>
</dbReference>
<dbReference type="InterPro" id="IPR045113">
    <property type="entry name" value="Rpb7-like"/>
</dbReference>
<evidence type="ECO:0000256" key="7">
    <source>
        <dbReference type="SAM" id="MobiDB-lite"/>
    </source>
</evidence>
<feature type="compositionally biased region" description="Basic residues" evidence="7">
    <location>
        <begin position="103"/>
        <end position="112"/>
    </location>
</feature>
<evidence type="ECO:0000259" key="8">
    <source>
        <dbReference type="PROSITE" id="PS51164"/>
    </source>
</evidence>
<dbReference type="Gene3D" id="2.40.50.1060">
    <property type="match status" value="1"/>
</dbReference>
<dbReference type="GO" id="GO:0005576">
    <property type="term" value="C:extracellular region"/>
    <property type="evidence" value="ECO:0007669"/>
    <property type="project" value="InterPro"/>
</dbReference>
<dbReference type="GO" id="GO:0005736">
    <property type="term" value="C:RNA polymerase I complex"/>
    <property type="evidence" value="ECO:0007669"/>
    <property type="project" value="TreeGrafter"/>
</dbReference>
<feature type="region of interest" description="Disordered" evidence="7">
    <location>
        <begin position="1"/>
        <end position="172"/>
    </location>
</feature>
<dbReference type="InterPro" id="IPR000254">
    <property type="entry name" value="CBD"/>
</dbReference>
<dbReference type="SMART" id="SM00236">
    <property type="entry name" value="fCBD"/>
    <property type="match status" value="1"/>
</dbReference>
<dbReference type="InterPro" id="IPR041178">
    <property type="entry name" value="RPA43_OB"/>
</dbReference>
<evidence type="ECO:0000313" key="10">
    <source>
        <dbReference type="Proteomes" id="UP001172159"/>
    </source>
</evidence>
<evidence type="ECO:0000313" key="9">
    <source>
        <dbReference type="EMBL" id="KAK0708893.1"/>
    </source>
</evidence>
<dbReference type="SUPFAM" id="SSF57180">
    <property type="entry name" value="Cellulose-binding domain"/>
    <property type="match status" value="1"/>
</dbReference>
<keyword evidence="5 6" id="KW-0539">Nucleus</keyword>
<dbReference type="Gene3D" id="3.30.1490.120">
    <property type="entry name" value="RNA polymerase Rpb7-like, N-terminal domain"/>
    <property type="match status" value="1"/>
</dbReference>
<name>A0AA40A412_9PEZI</name>
<protein>
    <recommendedName>
        <fullName evidence="6">DNA-directed RNA polymerase subunit</fullName>
    </recommendedName>
</protein>
<organism evidence="9 10">
    <name type="scientific">Apiosordaria backusii</name>
    <dbReference type="NCBI Taxonomy" id="314023"/>
    <lineage>
        <taxon>Eukaryota</taxon>
        <taxon>Fungi</taxon>
        <taxon>Dikarya</taxon>
        <taxon>Ascomycota</taxon>
        <taxon>Pezizomycotina</taxon>
        <taxon>Sordariomycetes</taxon>
        <taxon>Sordariomycetidae</taxon>
        <taxon>Sordariales</taxon>
        <taxon>Lasiosphaeriaceae</taxon>
        <taxon>Apiosordaria</taxon>
    </lineage>
</organism>
<keyword evidence="10" id="KW-1185">Reference proteome</keyword>
<dbReference type="EMBL" id="JAUKTV010000018">
    <property type="protein sequence ID" value="KAK0708893.1"/>
    <property type="molecule type" value="Genomic_DNA"/>
</dbReference>